<accession>A0A0D9ZYB6</accession>
<dbReference type="GO" id="GO:0005743">
    <property type="term" value="C:mitochondrial inner membrane"/>
    <property type="evidence" value="ECO:0007669"/>
    <property type="project" value="InterPro"/>
</dbReference>
<dbReference type="InterPro" id="IPR044963">
    <property type="entry name" value="SDH4"/>
</dbReference>
<organism evidence="2">
    <name type="scientific">Oryza glumipatula</name>
    <dbReference type="NCBI Taxonomy" id="40148"/>
    <lineage>
        <taxon>Eukaryota</taxon>
        <taxon>Viridiplantae</taxon>
        <taxon>Streptophyta</taxon>
        <taxon>Embryophyta</taxon>
        <taxon>Tracheophyta</taxon>
        <taxon>Spermatophyta</taxon>
        <taxon>Magnoliopsida</taxon>
        <taxon>Liliopsida</taxon>
        <taxon>Poales</taxon>
        <taxon>Poaceae</taxon>
        <taxon>BOP clade</taxon>
        <taxon>Oryzoideae</taxon>
        <taxon>Oryzeae</taxon>
        <taxon>Oryzinae</taxon>
        <taxon>Oryza</taxon>
    </lineage>
</organism>
<sequence length="311" mass="34257">MASRLVARSRRGLALALSRAGAGAPSRPSPPGLGKTLGYEPTSHLHGAQFLPCWFSTIASNGSHMQKAQETCKPVAGMEHSDALKVMEGTSPKVVAFSPLEAAITKPRSSPLTIESSKVKRSEIATLVTFYMIPSLLVSSKNGLAASILVGAVFHQIYMFHKEIFLDYVHHDITRKWALIYFKLLLLIMAKETIDQSSLVNTLEFPNNLQYPTTFRKPNSLEIHDTSHVHVRAEKTAFQLSSARLNCRLDPAAAMFTRDGRPDGGDPIGCHAHMPGDRRPPVLTISYYHHHMGGFARVDLRPRGPEPSEDE</sequence>
<dbReference type="GO" id="GO:0045273">
    <property type="term" value="C:respiratory chain complex II (succinate dehydrogenase)"/>
    <property type="evidence" value="ECO:0007669"/>
    <property type="project" value="InterPro"/>
</dbReference>
<reference evidence="2" key="2">
    <citation type="submission" date="2018-05" db="EMBL/GenBank/DDBJ databases">
        <title>OgluRS3 (Oryza glumaepatula Reference Sequence Version 3).</title>
        <authorList>
            <person name="Zhang J."/>
            <person name="Kudrna D."/>
            <person name="Lee S."/>
            <person name="Talag J."/>
            <person name="Welchert J."/>
            <person name="Wing R.A."/>
        </authorList>
    </citation>
    <scope>NUCLEOTIDE SEQUENCE [LARGE SCALE GENOMIC DNA]</scope>
</reference>
<dbReference type="Proteomes" id="UP000026961">
    <property type="component" value="Chromosome 5"/>
</dbReference>
<keyword evidence="3" id="KW-1185">Reference proteome</keyword>
<evidence type="ECO:0000313" key="2">
    <source>
        <dbReference type="EnsemblPlants" id="OGLUM05G14940.1"/>
    </source>
</evidence>
<protein>
    <submittedName>
        <fullName evidence="2">Uncharacterized protein</fullName>
    </submittedName>
</protein>
<evidence type="ECO:0000313" key="3">
    <source>
        <dbReference type="Proteomes" id="UP000026961"/>
    </source>
</evidence>
<dbReference type="eggNOG" id="ENOG502S1RW">
    <property type="taxonomic scope" value="Eukaryota"/>
</dbReference>
<dbReference type="STRING" id="40148.A0A0D9ZYB6"/>
<proteinExistence type="predicted"/>
<dbReference type="GO" id="GO:0006099">
    <property type="term" value="P:tricarboxylic acid cycle"/>
    <property type="evidence" value="ECO:0007669"/>
    <property type="project" value="InterPro"/>
</dbReference>
<reference evidence="2" key="1">
    <citation type="submission" date="2015-04" db="UniProtKB">
        <authorList>
            <consortium name="EnsemblPlants"/>
        </authorList>
    </citation>
    <scope>IDENTIFICATION</scope>
</reference>
<dbReference type="PANTHER" id="PTHR36358">
    <property type="entry name" value="SUCCINATE DEHYDROGENASE SUBUNIT 4, MITOCHONDRIAL"/>
    <property type="match status" value="1"/>
</dbReference>
<dbReference type="AlphaFoldDB" id="A0A0D9ZYB6"/>
<dbReference type="GO" id="GO:0006121">
    <property type="term" value="P:mitochondrial electron transport, succinate to ubiquinone"/>
    <property type="evidence" value="ECO:0007669"/>
    <property type="project" value="InterPro"/>
</dbReference>
<feature type="region of interest" description="Disordered" evidence="1">
    <location>
        <begin position="18"/>
        <end position="39"/>
    </location>
</feature>
<name>A0A0D9ZYB6_9ORYZ</name>
<dbReference type="PANTHER" id="PTHR36358:SF1">
    <property type="entry name" value="SUCCINATE DEHYDROGENASE SUBUNIT 4, MITOCHONDRIAL"/>
    <property type="match status" value="1"/>
</dbReference>
<dbReference type="Gramene" id="OGLUM05G14940.1">
    <property type="protein sequence ID" value="OGLUM05G14940.1"/>
    <property type="gene ID" value="OGLUM05G14940"/>
</dbReference>
<evidence type="ECO:0000256" key="1">
    <source>
        <dbReference type="SAM" id="MobiDB-lite"/>
    </source>
</evidence>
<dbReference type="EnsemblPlants" id="OGLUM05G14940.1">
    <property type="protein sequence ID" value="OGLUM05G14940.1"/>
    <property type="gene ID" value="OGLUM05G14940"/>
</dbReference>